<proteinExistence type="predicted"/>
<protein>
    <submittedName>
        <fullName evidence="1">Uncharacterized protein</fullName>
    </submittedName>
</protein>
<evidence type="ECO:0000313" key="1">
    <source>
        <dbReference type="EMBL" id="MBB5349781.1"/>
    </source>
</evidence>
<organism evidence="1 2">
    <name type="scientific">Haloferula luteola</name>
    <dbReference type="NCBI Taxonomy" id="595692"/>
    <lineage>
        <taxon>Bacteria</taxon>
        <taxon>Pseudomonadati</taxon>
        <taxon>Verrucomicrobiota</taxon>
        <taxon>Verrucomicrobiia</taxon>
        <taxon>Verrucomicrobiales</taxon>
        <taxon>Verrucomicrobiaceae</taxon>
        <taxon>Haloferula</taxon>
    </lineage>
</organism>
<dbReference type="EMBL" id="JACHFD010000001">
    <property type="protein sequence ID" value="MBB5349781.1"/>
    <property type="molecule type" value="Genomic_DNA"/>
</dbReference>
<accession>A0A840VA36</accession>
<sequence length="80" mass="9179">MNHVTKIAKVTCDQSTIDAEEGGWRVQAMARFVTGRIESEYETEAIDHWVNLWLQDIANLILEDTGFEIVAMLKDQPEEQ</sequence>
<reference evidence="1 2" key="1">
    <citation type="submission" date="2020-08" db="EMBL/GenBank/DDBJ databases">
        <title>Genomic Encyclopedia of Type Strains, Phase IV (KMG-IV): sequencing the most valuable type-strain genomes for metagenomic binning, comparative biology and taxonomic classification.</title>
        <authorList>
            <person name="Goeker M."/>
        </authorList>
    </citation>
    <scope>NUCLEOTIDE SEQUENCE [LARGE SCALE GENOMIC DNA]</scope>
    <source>
        <strain evidence="1 2">YC6886</strain>
    </source>
</reference>
<dbReference type="Proteomes" id="UP000557717">
    <property type="component" value="Unassembled WGS sequence"/>
</dbReference>
<gene>
    <name evidence="1" type="ORF">HNR46_000002</name>
</gene>
<evidence type="ECO:0000313" key="2">
    <source>
        <dbReference type="Proteomes" id="UP000557717"/>
    </source>
</evidence>
<dbReference type="RefSeq" id="WP_184014600.1">
    <property type="nucleotide sequence ID" value="NZ_JACHFD010000001.1"/>
</dbReference>
<dbReference type="AlphaFoldDB" id="A0A840VA36"/>
<name>A0A840VA36_9BACT</name>
<comment type="caution">
    <text evidence="1">The sequence shown here is derived from an EMBL/GenBank/DDBJ whole genome shotgun (WGS) entry which is preliminary data.</text>
</comment>
<keyword evidence="2" id="KW-1185">Reference proteome</keyword>